<reference evidence="1" key="1">
    <citation type="submission" date="2022-01" db="EMBL/GenBank/DDBJ databases">
        <title>Comparative genomics reveals a dynamic genome evolution in the ectomycorrhizal milk-cap (Lactarius) mushrooms.</title>
        <authorList>
            <consortium name="DOE Joint Genome Institute"/>
            <person name="Lebreton A."/>
            <person name="Tang N."/>
            <person name="Kuo A."/>
            <person name="LaButti K."/>
            <person name="Drula E."/>
            <person name="Barry K."/>
            <person name="Clum A."/>
            <person name="Lipzen A."/>
            <person name="Mousain D."/>
            <person name="Ng V."/>
            <person name="Wang R."/>
            <person name="Wang X."/>
            <person name="Dai Y."/>
            <person name="Henrissat B."/>
            <person name="Grigoriev I.V."/>
            <person name="Guerin-Laguette A."/>
            <person name="Yu F."/>
            <person name="Martin F.M."/>
        </authorList>
    </citation>
    <scope>NUCLEOTIDE SEQUENCE</scope>
    <source>
        <strain evidence="1">QP</strain>
    </source>
</reference>
<dbReference type="Proteomes" id="UP001201163">
    <property type="component" value="Unassembled WGS sequence"/>
</dbReference>
<accession>A0AAD4LNR1</accession>
<dbReference type="EMBL" id="JAKELL010000005">
    <property type="protein sequence ID" value="KAH8998391.1"/>
    <property type="molecule type" value="Genomic_DNA"/>
</dbReference>
<evidence type="ECO:0000313" key="2">
    <source>
        <dbReference type="Proteomes" id="UP001201163"/>
    </source>
</evidence>
<comment type="caution">
    <text evidence="1">The sequence shown here is derived from an EMBL/GenBank/DDBJ whole genome shotgun (WGS) entry which is preliminary data.</text>
</comment>
<sequence length="107" mass="11291">GATIARCGCSTRERLTRAWVPWSERTSKPSVGIHGTTTAFMCGGSPFHRVSLENGMVVNFDARTLSSDLDQPSPACFTIAAHDAAACALDVNAHIHGCLVTAGTDKM</sequence>
<dbReference type="AlphaFoldDB" id="A0AAD4LNR1"/>
<feature type="non-terminal residue" evidence="1">
    <location>
        <position position="107"/>
    </location>
</feature>
<gene>
    <name evidence="1" type="ORF">EDB92DRAFT_1834852</name>
</gene>
<name>A0AAD4LNR1_9AGAM</name>
<organism evidence="1 2">
    <name type="scientific">Lactarius akahatsu</name>
    <dbReference type="NCBI Taxonomy" id="416441"/>
    <lineage>
        <taxon>Eukaryota</taxon>
        <taxon>Fungi</taxon>
        <taxon>Dikarya</taxon>
        <taxon>Basidiomycota</taxon>
        <taxon>Agaricomycotina</taxon>
        <taxon>Agaricomycetes</taxon>
        <taxon>Russulales</taxon>
        <taxon>Russulaceae</taxon>
        <taxon>Lactarius</taxon>
    </lineage>
</organism>
<protein>
    <submittedName>
        <fullName evidence="1">Uncharacterized protein</fullName>
    </submittedName>
</protein>
<keyword evidence="2" id="KW-1185">Reference proteome</keyword>
<evidence type="ECO:0000313" key="1">
    <source>
        <dbReference type="EMBL" id="KAH8998391.1"/>
    </source>
</evidence>
<proteinExistence type="predicted"/>